<protein>
    <submittedName>
        <fullName evidence="2">Uncharacterized protein</fullName>
    </submittedName>
</protein>
<gene>
    <name evidence="2" type="ORF">Gorai_019393</name>
</gene>
<dbReference type="Proteomes" id="UP000593578">
    <property type="component" value="Unassembled WGS sequence"/>
</dbReference>
<accession>A0A7J8PN72</accession>
<keyword evidence="1" id="KW-0812">Transmembrane</keyword>
<reference evidence="2 3" key="1">
    <citation type="journal article" date="2019" name="Genome Biol. Evol.">
        <title>Insights into the evolution of the New World diploid cottons (Gossypium, subgenus Houzingenia) based on genome sequencing.</title>
        <authorList>
            <person name="Grover C.E."/>
            <person name="Arick M.A. 2nd"/>
            <person name="Thrash A."/>
            <person name="Conover J.L."/>
            <person name="Sanders W.S."/>
            <person name="Peterson D.G."/>
            <person name="Frelichowski J.E."/>
            <person name="Scheffler J.A."/>
            <person name="Scheffler B.E."/>
            <person name="Wendel J.F."/>
        </authorList>
    </citation>
    <scope>NUCLEOTIDE SEQUENCE [LARGE SCALE GENOMIC DNA]</scope>
    <source>
        <strain evidence="2">8</strain>
        <tissue evidence="2">Leaf</tissue>
    </source>
</reference>
<dbReference type="AlphaFoldDB" id="A0A7J8PN72"/>
<dbReference type="EMBL" id="JABEZZ010000007">
    <property type="protein sequence ID" value="MBA0590697.1"/>
    <property type="molecule type" value="Genomic_DNA"/>
</dbReference>
<evidence type="ECO:0000313" key="3">
    <source>
        <dbReference type="Proteomes" id="UP000593578"/>
    </source>
</evidence>
<keyword evidence="1" id="KW-0472">Membrane</keyword>
<organism evidence="2 3">
    <name type="scientific">Gossypium raimondii</name>
    <name type="common">Peruvian cotton</name>
    <name type="synonym">Gossypium klotzschianum subsp. raimondii</name>
    <dbReference type="NCBI Taxonomy" id="29730"/>
    <lineage>
        <taxon>Eukaryota</taxon>
        <taxon>Viridiplantae</taxon>
        <taxon>Streptophyta</taxon>
        <taxon>Embryophyta</taxon>
        <taxon>Tracheophyta</taxon>
        <taxon>Spermatophyta</taxon>
        <taxon>Magnoliopsida</taxon>
        <taxon>eudicotyledons</taxon>
        <taxon>Gunneridae</taxon>
        <taxon>Pentapetalae</taxon>
        <taxon>rosids</taxon>
        <taxon>malvids</taxon>
        <taxon>Malvales</taxon>
        <taxon>Malvaceae</taxon>
        <taxon>Malvoideae</taxon>
        <taxon>Gossypium</taxon>
    </lineage>
</organism>
<name>A0A7J8PN72_GOSRA</name>
<proteinExistence type="predicted"/>
<feature type="transmembrane region" description="Helical" evidence="1">
    <location>
        <begin position="209"/>
        <end position="228"/>
    </location>
</feature>
<sequence>MSTSGNNEDCVACLTSGRNTKKVWFKENEDNITEMIVDLLSGLPGYLYNKKILEEIEGMIEKGSVAVEPMIGGLVKEATKFGPWMIVERWSRQNLKDSHKSTAKISNGDENGSRFKALPLTTRVKVIWSELKKRVWIRRAIDAILGLRQSENLDFGLGGSLNSQFGEKKDTMADLSGVNFRKGNFNKLIKHDENGKGQRLLGWSLKKGVWIRWAIGAILGLGAGFLALEKRLLLLGQFLEAMASLMATSKMVNSLSDLIGKSFSIHEKNLANNNVGYLHNIEDCMENFEKGSNFTGGFQLNATLHFNPTFEGMVETGAKDLVNSTFCLSFSKVPGSIGKGTSVQKGREYNWEFRPNIVGCLRRESVVVG</sequence>
<keyword evidence="1" id="KW-1133">Transmembrane helix</keyword>
<evidence type="ECO:0000313" key="2">
    <source>
        <dbReference type="EMBL" id="MBA0590697.1"/>
    </source>
</evidence>
<comment type="caution">
    <text evidence="2">The sequence shown here is derived from an EMBL/GenBank/DDBJ whole genome shotgun (WGS) entry which is preliminary data.</text>
</comment>
<evidence type="ECO:0000256" key="1">
    <source>
        <dbReference type="SAM" id="Phobius"/>
    </source>
</evidence>